<organism evidence="4 5">
    <name type="scientific">Schleiferilactobacillus perolens DSM 12744</name>
    <dbReference type="NCBI Taxonomy" id="1423792"/>
    <lineage>
        <taxon>Bacteria</taxon>
        <taxon>Bacillati</taxon>
        <taxon>Bacillota</taxon>
        <taxon>Bacilli</taxon>
        <taxon>Lactobacillales</taxon>
        <taxon>Lactobacillaceae</taxon>
        <taxon>Schleiferilactobacillus</taxon>
    </lineage>
</organism>
<dbReference type="EMBL" id="AZEC01000001">
    <property type="protein sequence ID" value="KRL14563.1"/>
    <property type="molecule type" value="Genomic_DNA"/>
</dbReference>
<comment type="caution">
    <text evidence="4">The sequence shown here is derived from an EMBL/GenBank/DDBJ whole genome shotgun (WGS) entry which is preliminary data.</text>
</comment>
<name>A0A0R1NC62_9LACO</name>
<accession>A0A0R1NC62</accession>
<feature type="region of interest" description="Disordered" evidence="1">
    <location>
        <begin position="230"/>
        <end position="252"/>
    </location>
</feature>
<feature type="compositionally biased region" description="Basic and acidic residues" evidence="1">
    <location>
        <begin position="243"/>
        <end position="252"/>
    </location>
</feature>
<feature type="domain" description="Nudix hydrolase" evidence="2">
    <location>
        <begin position="34"/>
        <end position="131"/>
    </location>
</feature>
<proteinExistence type="predicted"/>
<keyword evidence="5" id="KW-1185">Reference proteome</keyword>
<feature type="domain" description="NrtR DNA-binding winged helix" evidence="3">
    <location>
        <begin position="194"/>
        <end position="249"/>
    </location>
</feature>
<evidence type="ECO:0000259" key="3">
    <source>
        <dbReference type="Pfam" id="PF21906"/>
    </source>
</evidence>
<gene>
    <name evidence="4" type="ORF">FD09_GL000214</name>
</gene>
<sequence>MKIQTEENTMTVTLERPYITITNIIWSFDWRTQQINVLLIKRADAPFKGFWALPETAMRVHEGAHEAALRLVREKIGLSLSAVHAEQLATFTAPDRVPGNRALSLSYMTFLPDRPKLVPGPGTTDAQWFALAPEGHGHFSFHYGKYAFTTLADNEYLHDQTPTTGLAFDHNWILTVACRRIANKLNYQPTILLILGPTFTLKQARYIYNQFGQHEPDNSNFLRNHQHLLTDTGTSQQDGPGRPAKEYRLTHA</sequence>
<dbReference type="InterPro" id="IPR036388">
    <property type="entry name" value="WH-like_DNA-bd_sf"/>
</dbReference>
<dbReference type="SUPFAM" id="SSF55811">
    <property type="entry name" value="Nudix"/>
    <property type="match status" value="1"/>
</dbReference>
<dbReference type="RefSeq" id="WP_420806831.1">
    <property type="nucleotide sequence ID" value="NZ_AZEC01000001.1"/>
</dbReference>
<dbReference type="InterPro" id="IPR036390">
    <property type="entry name" value="WH_DNA-bd_sf"/>
</dbReference>
<reference evidence="4 5" key="1">
    <citation type="journal article" date="2015" name="Genome Announc.">
        <title>Expanding the biotechnology potential of lactobacilli through comparative genomics of 213 strains and associated genera.</title>
        <authorList>
            <person name="Sun Z."/>
            <person name="Harris H.M."/>
            <person name="McCann A."/>
            <person name="Guo C."/>
            <person name="Argimon S."/>
            <person name="Zhang W."/>
            <person name="Yang X."/>
            <person name="Jeffery I.B."/>
            <person name="Cooney J.C."/>
            <person name="Kagawa T.F."/>
            <person name="Liu W."/>
            <person name="Song Y."/>
            <person name="Salvetti E."/>
            <person name="Wrobel A."/>
            <person name="Rasinkangas P."/>
            <person name="Parkhill J."/>
            <person name="Rea M.C."/>
            <person name="O'Sullivan O."/>
            <person name="Ritari J."/>
            <person name="Douillard F.P."/>
            <person name="Paul Ross R."/>
            <person name="Yang R."/>
            <person name="Briner A.E."/>
            <person name="Felis G.E."/>
            <person name="de Vos W.M."/>
            <person name="Barrangou R."/>
            <person name="Klaenhammer T.R."/>
            <person name="Caufield P.W."/>
            <person name="Cui Y."/>
            <person name="Zhang H."/>
            <person name="O'Toole P.W."/>
        </authorList>
    </citation>
    <scope>NUCLEOTIDE SEQUENCE [LARGE SCALE GENOMIC DNA]</scope>
    <source>
        <strain evidence="4 5">DSM 12744</strain>
    </source>
</reference>
<evidence type="ECO:0000313" key="4">
    <source>
        <dbReference type="EMBL" id="KRL14563.1"/>
    </source>
</evidence>
<dbReference type="Pfam" id="PF21906">
    <property type="entry name" value="WHD_NrtR"/>
    <property type="match status" value="1"/>
</dbReference>
<dbReference type="PATRIC" id="fig|1423792.3.peg.218"/>
<dbReference type="Proteomes" id="UP000051330">
    <property type="component" value="Unassembled WGS sequence"/>
</dbReference>
<dbReference type="CDD" id="cd18873">
    <property type="entry name" value="NUDIX_NadM_like"/>
    <property type="match status" value="1"/>
</dbReference>
<dbReference type="InterPro" id="IPR015797">
    <property type="entry name" value="NUDIX_hydrolase-like_dom_sf"/>
</dbReference>
<dbReference type="PANTHER" id="PTHR43736">
    <property type="entry name" value="ADP-RIBOSE PYROPHOSPHATASE"/>
    <property type="match status" value="1"/>
</dbReference>
<dbReference type="PANTHER" id="PTHR43736:SF4">
    <property type="entry name" value="SLR1690 PROTEIN"/>
    <property type="match status" value="1"/>
</dbReference>
<dbReference type="Gene3D" id="1.10.10.10">
    <property type="entry name" value="Winged helix-like DNA-binding domain superfamily/Winged helix DNA-binding domain"/>
    <property type="match status" value="1"/>
</dbReference>
<evidence type="ECO:0000313" key="5">
    <source>
        <dbReference type="Proteomes" id="UP000051330"/>
    </source>
</evidence>
<dbReference type="STRING" id="1423792.FD09_GL000214"/>
<dbReference type="AlphaFoldDB" id="A0A0R1NC62"/>
<protein>
    <submittedName>
        <fullName evidence="4">ADP-ribose pyrophosphatase</fullName>
    </submittedName>
</protein>
<dbReference type="InterPro" id="IPR000086">
    <property type="entry name" value="NUDIX_hydrolase_dom"/>
</dbReference>
<evidence type="ECO:0000259" key="2">
    <source>
        <dbReference type="Pfam" id="PF00293"/>
    </source>
</evidence>
<dbReference type="SUPFAM" id="SSF46785">
    <property type="entry name" value="Winged helix' DNA-binding domain"/>
    <property type="match status" value="1"/>
</dbReference>
<evidence type="ECO:0000256" key="1">
    <source>
        <dbReference type="SAM" id="MobiDB-lite"/>
    </source>
</evidence>
<dbReference type="Gene3D" id="3.90.79.10">
    <property type="entry name" value="Nucleoside Triphosphate Pyrophosphohydrolase"/>
    <property type="match status" value="1"/>
</dbReference>
<dbReference type="Pfam" id="PF00293">
    <property type="entry name" value="NUDIX"/>
    <property type="match status" value="1"/>
</dbReference>
<dbReference type="InterPro" id="IPR054105">
    <property type="entry name" value="WHD_NrtR"/>
</dbReference>